<dbReference type="GO" id="GO:0005524">
    <property type="term" value="F:ATP binding"/>
    <property type="evidence" value="ECO:0007669"/>
    <property type="project" value="UniProtKB-KW"/>
</dbReference>
<dbReference type="InterPro" id="IPR000719">
    <property type="entry name" value="Prot_kinase_dom"/>
</dbReference>
<dbReference type="PROSITE" id="PS50011">
    <property type="entry name" value="PROTEIN_KINASE_DOM"/>
    <property type="match status" value="1"/>
</dbReference>
<dbReference type="SUPFAM" id="SSF56112">
    <property type="entry name" value="Protein kinase-like (PK-like)"/>
    <property type="match status" value="1"/>
</dbReference>
<evidence type="ECO:0000259" key="8">
    <source>
        <dbReference type="PROSITE" id="PS50011"/>
    </source>
</evidence>
<accession>A0A8I3VYU6</accession>
<dbReference type="GO" id="GO:0004674">
    <property type="term" value="F:protein serine/threonine kinase activity"/>
    <property type="evidence" value="ECO:0007669"/>
    <property type="project" value="UniProtKB-KW"/>
</dbReference>
<evidence type="ECO:0000256" key="6">
    <source>
        <dbReference type="ARBA" id="ARBA00022840"/>
    </source>
</evidence>
<protein>
    <recommendedName>
        <fullName evidence="1">non-specific serine/threonine protein kinase</fullName>
        <ecNumber evidence="1">2.7.11.1</ecNumber>
    </recommendedName>
</protein>
<keyword evidence="2" id="KW-0723">Serine/threonine-protein kinase</keyword>
<dbReference type="Gene3D" id="1.10.510.10">
    <property type="entry name" value="Transferase(Phosphotransferase) domain 1"/>
    <property type="match status" value="1"/>
</dbReference>
<dbReference type="PANTHER" id="PTHR24346:SF30">
    <property type="entry name" value="MATERNAL EMBRYONIC LEUCINE ZIPPER KINASE"/>
    <property type="match status" value="1"/>
</dbReference>
<evidence type="ECO:0000256" key="1">
    <source>
        <dbReference type="ARBA" id="ARBA00012513"/>
    </source>
</evidence>
<evidence type="ECO:0000256" key="3">
    <source>
        <dbReference type="ARBA" id="ARBA00022679"/>
    </source>
</evidence>
<feature type="region of interest" description="Disordered" evidence="7">
    <location>
        <begin position="54"/>
        <end position="91"/>
    </location>
</feature>
<proteinExistence type="predicted"/>
<evidence type="ECO:0000313" key="9">
    <source>
        <dbReference type="Ensembl" id="ENSCJAP00000082027.1"/>
    </source>
</evidence>
<dbReference type="PANTHER" id="PTHR24346">
    <property type="entry name" value="MAP/MICROTUBULE AFFINITY-REGULATING KINASE"/>
    <property type="match status" value="1"/>
</dbReference>
<keyword evidence="5" id="KW-0418">Kinase</keyword>
<reference evidence="9" key="2">
    <citation type="submission" date="2025-08" db="UniProtKB">
        <authorList>
            <consortium name="Ensembl"/>
        </authorList>
    </citation>
    <scope>IDENTIFICATION</scope>
</reference>
<dbReference type="EC" id="2.7.11.1" evidence="1"/>
<evidence type="ECO:0000256" key="2">
    <source>
        <dbReference type="ARBA" id="ARBA00022527"/>
    </source>
</evidence>
<keyword evidence="6" id="KW-0067">ATP-binding</keyword>
<dbReference type="GO" id="GO:0035556">
    <property type="term" value="P:intracellular signal transduction"/>
    <property type="evidence" value="ECO:0007669"/>
    <property type="project" value="TreeGrafter"/>
</dbReference>
<evidence type="ECO:0000256" key="7">
    <source>
        <dbReference type="SAM" id="MobiDB-lite"/>
    </source>
</evidence>
<reference evidence="9 10" key="1">
    <citation type="submission" date="2009-03" db="EMBL/GenBank/DDBJ databases">
        <authorList>
            <person name="Warren W."/>
            <person name="Ye L."/>
            <person name="Minx P."/>
            <person name="Worley K."/>
            <person name="Gibbs R."/>
            <person name="Wilson R.K."/>
        </authorList>
    </citation>
    <scope>NUCLEOTIDE SEQUENCE [LARGE SCALE GENOMIC DNA]</scope>
</reference>
<dbReference type="GO" id="GO:0005737">
    <property type="term" value="C:cytoplasm"/>
    <property type="evidence" value="ECO:0007669"/>
    <property type="project" value="TreeGrafter"/>
</dbReference>
<dbReference type="AlphaFoldDB" id="A0A8I3VYU6"/>
<dbReference type="Proteomes" id="UP000008225">
    <property type="component" value="Chromosome 22"/>
</dbReference>
<reference evidence="9" key="3">
    <citation type="submission" date="2025-09" db="UniProtKB">
        <authorList>
            <consortium name="Ensembl"/>
        </authorList>
    </citation>
    <scope>IDENTIFICATION</scope>
</reference>
<sequence length="91" mass="9865">MVAIKIMDKNTLRNCPGGELFDYRISQDRLSEEETRVVFRQIVSAVAYVHSPGCAHRDRKPAQGSWQGATPLPTTAPPAGDPDGINSNAAD</sequence>
<evidence type="ECO:0000313" key="10">
    <source>
        <dbReference type="Proteomes" id="UP000008225"/>
    </source>
</evidence>
<evidence type="ECO:0000256" key="5">
    <source>
        <dbReference type="ARBA" id="ARBA00022777"/>
    </source>
</evidence>
<dbReference type="Ensembl" id="ENSCJAT00000133465.1">
    <property type="protein sequence ID" value="ENSCJAP00000082027.1"/>
    <property type="gene ID" value="ENSCJAG00000073644.1"/>
</dbReference>
<organism evidence="9 10">
    <name type="scientific">Callithrix jacchus</name>
    <name type="common">White-tufted-ear marmoset</name>
    <name type="synonym">Simia Jacchus</name>
    <dbReference type="NCBI Taxonomy" id="9483"/>
    <lineage>
        <taxon>Eukaryota</taxon>
        <taxon>Metazoa</taxon>
        <taxon>Chordata</taxon>
        <taxon>Craniata</taxon>
        <taxon>Vertebrata</taxon>
        <taxon>Euteleostomi</taxon>
        <taxon>Mammalia</taxon>
        <taxon>Eutheria</taxon>
        <taxon>Euarchontoglires</taxon>
        <taxon>Primates</taxon>
        <taxon>Haplorrhini</taxon>
        <taxon>Platyrrhini</taxon>
        <taxon>Cebidae</taxon>
        <taxon>Callitrichinae</taxon>
        <taxon>Callithrix</taxon>
        <taxon>Callithrix</taxon>
    </lineage>
</organism>
<dbReference type="Pfam" id="PF00069">
    <property type="entry name" value="Pkinase"/>
    <property type="match status" value="1"/>
</dbReference>
<name>A0A8I3VYU6_CALJA</name>
<dbReference type="InterPro" id="IPR011009">
    <property type="entry name" value="Kinase-like_dom_sf"/>
</dbReference>
<keyword evidence="3" id="KW-0808">Transferase</keyword>
<evidence type="ECO:0000256" key="4">
    <source>
        <dbReference type="ARBA" id="ARBA00022741"/>
    </source>
</evidence>
<feature type="domain" description="Protein kinase" evidence="8">
    <location>
        <begin position="1"/>
        <end position="91"/>
    </location>
</feature>
<keyword evidence="4" id="KW-0547">Nucleotide-binding</keyword>
<keyword evidence="10" id="KW-1185">Reference proteome</keyword>